<dbReference type="Proteomes" id="UP000184203">
    <property type="component" value="Unassembled WGS sequence"/>
</dbReference>
<evidence type="ECO:0000313" key="2">
    <source>
        <dbReference type="Proteomes" id="UP000184203"/>
    </source>
</evidence>
<reference evidence="2" key="1">
    <citation type="submission" date="2016-11" db="EMBL/GenBank/DDBJ databases">
        <authorList>
            <person name="Varghese N."/>
            <person name="Submissions S."/>
        </authorList>
    </citation>
    <scope>NUCLEOTIDE SEQUENCE [LARGE SCALE GENOMIC DNA]</scope>
    <source>
        <strain evidence="2">DX253</strain>
    </source>
</reference>
<accession>A0A1M6QWS6</accession>
<dbReference type="RefSeq" id="WP_232423816.1">
    <property type="nucleotide sequence ID" value="NZ_AEMG01000019.1"/>
</dbReference>
<protein>
    <submittedName>
        <fullName evidence="1">Uncharacterized protein</fullName>
    </submittedName>
</protein>
<evidence type="ECO:0000313" key="1">
    <source>
        <dbReference type="EMBL" id="SHK24691.1"/>
    </source>
</evidence>
<dbReference type="AlphaFoldDB" id="A0A1M6QWS6"/>
<organism evidence="1 2">
    <name type="scientific">Haladaptatus paucihalophilus DX253</name>
    <dbReference type="NCBI Taxonomy" id="797209"/>
    <lineage>
        <taxon>Archaea</taxon>
        <taxon>Methanobacteriati</taxon>
        <taxon>Methanobacteriota</taxon>
        <taxon>Stenosarchaea group</taxon>
        <taxon>Halobacteria</taxon>
        <taxon>Halobacteriales</taxon>
        <taxon>Haladaptataceae</taxon>
        <taxon>Haladaptatus</taxon>
    </lineage>
</organism>
<dbReference type="EMBL" id="FRAN01000001">
    <property type="protein sequence ID" value="SHK24691.1"/>
    <property type="molecule type" value="Genomic_DNA"/>
</dbReference>
<sequence>MSYRDAVMAAKYAGGSNEQATALHQRRLETVIDGRGYFDFESPRGIVVHVVPTGVYDDGYAIDLGGHSVLPEADPSRPEQLPVLGRDGARGSWTGDGFGAVVEADERDAPAGYAHIFSNGVVESVSAIPFESSESDAPRLDGRTLELELTRCVRRYLRVLAYHQRMAPVHVALSVFGTDGLRLDASGKEAGDATAVEEVTEKNDIINEGILAPFPVTFENYDVDVREALSDPIDALWRGAGRPGSPFVSGDTWVLRSEFTRTK</sequence>
<proteinExistence type="predicted"/>
<keyword evidence="2" id="KW-1185">Reference proteome</keyword>
<gene>
    <name evidence="1" type="ORF">SAMN05444342_1092</name>
</gene>
<name>A0A1M6QWS6_HALPU</name>